<organism evidence="1 2">
    <name type="scientific">Gossypium aridum</name>
    <name type="common">American cotton</name>
    <name type="synonym">Erioxylum aridum</name>
    <dbReference type="NCBI Taxonomy" id="34290"/>
    <lineage>
        <taxon>Eukaryota</taxon>
        <taxon>Viridiplantae</taxon>
        <taxon>Streptophyta</taxon>
        <taxon>Embryophyta</taxon>
        <taxon>Tracheophyta</taxon>
        <taxon>Spermatophyta</taxon>
        <taxon>Magnoliopsida</taxon>
        <taxon>eudicotyledons</taxon>
        <taxon>Gunneridae</taxon>
        <taxon>Pentapetalae</taxon>
        <taxon>rosids</taxon>
        <taxon>malvids</taxon>
        <taxon>Malvales</taxon>
        <taxon>Malvaceae</taxon>
        <taxon>Malvoideae</taxon>
        <taxon>Gossypium</taxon>
    </lineage>
</organism>
<dbReference type="EMBL" id="JABFAA010354237">
    <property type="protein sequence ID" value="MBA0702858.1"/>
    <property type="molecule type" value="Genomic_DNA"/>
</dbReference>
<gene>
    <name evidence="1" type="ORF">Goari_026756</name>
</gene>
<accession>A0A7J8YTF7</accession>
<evidence type="ECO:0000313" key="2">
    <source>
        <dbReference type="Proteomes" id="UP000593577"/>
    </source>
</evidence>
<name>A0A7J8YTF7_GOSAI</name>
<dbReference type="AlphaFoldDB" id="A0A7J8YTF7"/>
<comment type="caution">
    <text evidence="1">The sequence shown here is derived from an EMBL/GenBank/DDBJ whole genome shotgun (WGS) entry which is preliminary data.</text>
</comment>
<dbReference type="Proteomes" id="UP000593577">
    <property type="component" value="Unassembled WGS sequence"/>
</dbReference>
<keyword evidence="2" id="KW-1185">Reference proteome</keyword>
<protein>
    <submittedName>
        <fullName evidence="1">Uncharacterized protein</fullName>
    </submittedName>
</protein>
<reference evidence="1 2" key="1">
    <citation type="journal article" date="2019" name="Genome Biol. Evol.">
        <title>Insights into the evolution of the New World diploid cottons (Gossypium, subgenus Houzingenia) based on genome sequencing.</title>
        <authorList>
            <person name="Grover C.E."/>
            <person name="Arick M.A. 2nd"/>
            <person name="Thrash A."/>
            <person name="Conover J.L."/>
            <person name="Sanders W.S."/>
            <person name="Peterson D.G."/>
            <person name="Frelichowski J.E."/>
            <person name="Scheffler J.A."/>
            <person name="Scheffler B.E."/>
            <person name="Wendel J.F."/>
        </authorList>
    </citation>
    <scope>NUCLEOTIDE SEQUENCE [LARGE SCALE GENOMIC DNA]</scope>
    <source>
        <strain evidence="1">185</strain>
        <tissue evidence="1">Leaf</tissue>
    </source>
</reference>
<evidence type="ECO:0000313" key="1">
    <source>
        <dbReference type="EMBL" id="MBA0702858.1"/>
    </source>
</evidence>
<sequence>MRALLWIRFVYDELMLQENF</sequence>
<proteinExistence type="predicted"/>